<protein>
    <submittedName>
        <fullName evidence="2">PD-(D/E)XK nuclease family protein</fullName>
    </submittedName>
</protein>
<evidence type="ECO:0000313" key="3">
    <source>
        <dbReference type="Proteomes" id="UP000824139"/>
    </source>
</evidence>
<reference evidence="2" key="2">
    <citation type="journal article" date="2021" name="PeerJ">
        <title>Extensive microbial diversity within the chicken gut microbiome revealed by metagenomics and culture.</title>
        <authorList>
            <person name="Gilroy R."/>
            <person name="Ravi A."/>
            <person name="Getino M."/>
            <person name="Pursley I."/>
            <person name="Horton D.L."/>
            <person name="Alikhan N.F."/>
            <person name="Baker D."/>
            <person name="Gharbi K."/>
            <person name="Hall N."/>
            <person name="Watson M."/>
            <person name="Adriaenssens E.M."/>
            <person name="Foster-Nyarko E."/>
            <person name="Jarju S."/>
            <person name="Secka A."/>
            <person name="Antonio M."/>
            <person name="Oren A."/>
            <person name="Chaudhuri R.R."/>
            <person name="La Ragione R."/>
            <person name="Hildebrand F."/>
            <person name="Pallen M.J."/>
        </authorList>
    </citation>
    <scope>NUCLEOTIDE SEQUENCE</scope>
    <source>
        <strain evidence="2">CHK152-2994</strain>
    </source>
</reference>
<name>A0A9D1K3Y1_9BACT</name>
<dbReference type="Pfam" id="PF12705">
    <property type="entry name" value="PDDEXK_1"/>
    <property type="match status" value="1"/>
</dbReference>
<dbReference type="InterPro" id="IPR038726">
    <property type="entry name" value="PDDEXK_AddAB-type"/>
</dbReference>
<organism evidence="2 3">
    <name type="scientific">Candidatus Scatenecus faecavium</name>
    <dbReference type="NCBI Taxonomy" id="2840915"/>
    <lineage>
        <taxon>Bacteria</taxon>
        <taxon>Candidatus Scatenecus</taxon>
    </lineage>
</organism>
<reference evidence="2" key="1">
    <citation type="submission" date="2020-10" db="EMBL/GenBank/DDBJ databases">
        <authorList>
            <person name="Gilroy R."/>
        </authorList>
    </citation>
    <scope>NUCLEOTIDE SEQUENCE</scope>
    <source>
        <strain evidence="2">CHK152-2994</strain>
    </source>
</reference>
<proteinExistence type="predicted"/>
<dbReference type="InterPro" id="IPR011604">
    <property type="entry name" value="PDDEXK-like_dom_sf"/>
</dbReference>
<evidence type="ECO:0000259" key="1">
    <source>
        <dbReference type="Pfam" id="PF12705"/>
    </source>
</evidence>
<sequence>MKNFSPNMLKTFESCPVKYNLKFNEKITVPQNPAFFEKGKKIHALANYYHRGADISKLETALTDEEKIIWERLKHNEYFSKKCLHSEYPITARLEDIWIFGRLDAIVHDGADNAGSKSYWILDYKTGAIPKNPENDFQTMIYLLCADLILPERKSLAFVYIDLKNNENKVIEFTPQLKEIYEKTLKEKCRQILATKDFECKENRQHCKFCEYNKICR</sequence>
<evidence type="ECO:0000313" key="2">
    <source>
        <dbReference type="EMBL" id="HIS82523.1"/>
    </source>
</evidence>
<accession>A0A9D1K3Y1</accession>
<gene>
    <name evidence="2" type="ORF">IAD41_02820</name>
</gene>
<comment type="caution">
    <text evidence="2">The sequence shown here is derived from an EMBL/GenBank/DDBJ whole genome shotgun (WGS) entry which is preliminary data.</text>
</comment>
<feature type="domain" description="PD-(D/E)XK endonuclease-like" evidence="1">
    <location>
        <begin position="4"/>
        <end position="217"/>
    </location>
</feature>
<dbReference type="Gene3D" id="3.90.320.10">
    <property type="match status" value="1"/>
</dbReference>
<dbReference type="EMBL" id="DVJO01000061">
    <property type="protein sequence ID" value="HIS82523.1"/>
    <property type="molecule type" value="Genomic_DNA"/>
</dbReference>
<dbReference type="Proteomes" id="UP000824139">
    <property type="component" value="Unassembled WGS sequence"/>
</dbReference>
<dbReference type="AlphaFoldDB" id="A0A9D1K3Y1"/>